<dbReference type="KEGG" id="dmm:dnm_008240"/>
<dbReference type="InterPro" id="IPR022560">
    <property type="entry name" value="DUF3473"/>
</dbReference>
<keyword evidence="3" id="KW-1185">Reference proteome</keyword>
<dbReference type="InterPro" id="IPR014344">
    <property type="entry name" value="XrtA_polysacc_deacetyl"/>
</dbReference>
<dbReference type="InterPro" id="IPR002509">
    <property type="entry name" value="NODB_dom"/>
</dbReference>
<dbReference type="Pfam" id="PF01522">
    <property type="entry name" value="Polysacc_deac_1"/>
    <property type="match status" value="1"/>
</dbReference>
<dbReference type="Proteomes" id="UP000663722">
    <property type="component" value="Chromosome"/>
</dbReference>
<dbReference type="SUPFAM" id="SSF88713">
    <property type="entry name" value="Glycoside hydrolase/deacetylase"/>
    <property type="match status" value="1"/>
</dbReference>
<evidence type="ECO:0000313" key="2">
    <source>
        <dbReference type="EMBL" id="QTA84823.1"/>
    </source>
</evidence>
<dbReference type="InterPro" id="IPR011330">
    <property type="entry name" value="Glyco_hydro/deAcase_b/a-brl"/>
</dbReference>
<dbReference type="RefSeq" id="WP_207681136.1">
    <property type="nucleotide sequence ID" value="NZ_CP061800.1"/>
</dbReference>
<feature type="domain" description="NodB homology" evidence="1">
    <location>
        <begin position="26"/>
        <end position="278"/>
    </location>
</feature>
<organism evidence="2 3">
    <name type="scientific">Desulfonema magnum</name>
    <dbReference type="NCBI Taxonomy" id="45655"/>
    <lineage>
        <taxon>Bacteria</taxon>
        <taxon>Pseudomonadati</taxon>
        <taxon>Thermodesulfobacteriota</taxon>
        <taxon>Desulfobacteria</taxon>
        <taxon>Desulfobacterales</taxon>
        <taxon>Desulfococcaceae</taxon>
        <taxon>Desulfonema</taxon>
    </lineage>
</organism>
<evidence type="ECO:0000259" key="1">
    <source>
        <dbReference type="PROSITE" id="PS51677"/>
    </source>
</evidence>
<protein>
    <submittedName>
        <fullName evidence="2">Polysaccharide deacetylase family protein</fullName>
    </submittedName>
</protein>
<evidence type="ECO:0000313" key="3">
    <source>
        <dbReference type="Proteomes" id="UP000663722"/>
    </source>
</evidence>
<dbReference type="GO" id="GO:0016810">
    <property type="term" value="F:hydrolase activity, acting on carbon-nitrogen (but not peptide) bonds"/>
    <property type="evidence" value="ECO:0007669"/>
    <property type="project" value="InterPro"/>
</dbReference>
<dbReference type="InterPro" id="IPR045235">
    <property type="entry name" value="PuuE_HpPgdA-like"/>
</dbReference>
<proteinExistence type="predicted"/>
<gene>
    <name evidence="2" type="ORF">dnm_008240</name>
</gene>
<dbReference type="NCBIfam" id="TIGR03006">
    <property type="entry name" value="pepcterm_polyde"/>
    <property type="match status" value="1"/>
</dbReference>
<sequence>MKNSILITIDVEDWFQVENFKPWIPFSSWSSHELRVEKNTYHLLDLLDHRRATFFILGWLAERLPHLVREIHDRGHEVASHGYYHHLCNRQSYTALRKDLTDSKKRLEDMIGEPVIGYRAPSFSINEDILKIIEASGYCYDSSFNSFAMHGRYGHVDLSGNSKKGIAVKISDDFDEIPISNFKIRKRVFPIGGGGYFRVIPFPFFKLGVRRVLQQDHAYVFYMHPWEIDTEQPRVNEASLLYKFRHYVNLKKTPLKLSALFETFKECSFVTCRKYLNK</sequence>
<reference evidence="2" key="1">
    <citation type="journal article" date="2021" name="Microb. Physiol.">
        <title>Proteogenomic Insights into the Physiology of Marine, Sulfate-Reducing, Filamentous Desulfonema limicola and Desulfonema magnum.</title>
        <authorList>
            <person name="Schnaars V."/>
            <person name="Wohlbrand L."/>
            <person name="Scheve S."/>
            <person name="Hinrichs C."/>
            <person name="Reinhardt R."/>
            <person name="Rabus R."/>
        </authorList>
    </citation>
    <scope>NUCLEOTIDE SEQUENCE</scope>
    <source>
        <strain evidence="2">4be13</strain>
    </source>
</reference>
<dbReference type="PANTHER" id="PTHR47561">
    <property type="entry name" value="POLYSACCHARIDE DEACETYLASE FAMILY PROTEIN (AFU_ORTHOLOGUE AFUA_6G05030)"/>
    <property type="match status" value="1"/>
</dbReference>
<name>A0A975GLH4_9BACT</name>
<dbReference type="PROSITE" id="PS51677">
    <property type="entry name" value="NODB"/>
    <property type="match status" value="1"/>
</dbReference>
<dbReference type="CDD" id="cd10941">
    <property type="entry name" value="CE4_PuuE_HpPgdA_like_2"/>
    <property type="match status" value="1"/>
</dbReference>
<dbReference type="EMBL" id="CP061800">
    <property type="protein sequence ID" value="QTA84823.1"/>
    <property type="molecule type" value="Genomic_DNA"/>
</dbReference>
<dbReference type="AlphaFoldDB" id="A0A975GLH4"/>
<dbReference type="PANTHER" id="PTHR47561:SF1">
    <property type="entry name" value="POLYSACCHARIDE DEACETYLASE FAMILY PROTEIN (AFU_ORTHOLOGUE AFUA_6G05030)"/>
    <property type="match status" value="1"/>
</dbReference>
<accession>A0A975GLH4</accession>
<dbReference type="Pfam" id="PF11959">
    <property type="entry name" value="DUF3473"/>
    <property type="match status" value="1"/>
</dbReference>
<dbReference type="GO" id="GO:0005975">
    <property type="term" value="P:carbohydrate metabolic process"/>
    <property type="evidence" value="ECO:0007669"/>
    <property type="project" value="InterPro"/>
</dbReference>
<dbReference type="Gene3D" id="3.20.20.370">
    <property type="entry name" value="Glycoside hydrolase/deacetylase"/>
    <property type="match status" value="1"/>
</dbReference>